<keyword evidence="3" id="KW-1185">Reference proteome</keyword>
<sequence length="241" mass="27723">MTYKAIKNTTFITAVLSIFIGAIWWFLFPPASRGLKNPMTRKYTLLKLIRRNSISNLPEHFSCDGNADVKYYEATDKNKSTYHLVTVTYDVAGLGDRSYSFVFDSEGKCLLRSKDRPRFDNGSMFDITNDGYIEKVFIYNIDDMAGDFDDISAMDKAIKVWRLSENPELLLHIEFKDEIAHESGGPFGYQIMAIVKDQRVELVSLELNEVFASFSWSAEKEQFVCQDFHPTSIWQVLCPVR</sequence>
<dbReference type="KEGG" id="alus:STSP2_03377"/>
<proteinExistence type="predicted"/>
<dbReference type="Proteomes" id="UP000189674">
    <property type="component" value="Chromosome"/>
</dbReference>
<protein>
    <submittedName>
        <fullName evidence="2">Uncharacterized protein</fullName>
    </submittedName>
</protein>
<dbReference type="OrthoDB" id="9943601at2"/>
<keyword evidence="1" id="KW-0812">Transmembrane</keyword>
<gene>
    <name evidence="2" type="ORF">STSP2_03377</name>
</gene>
<dbReference type="STRING" id="1936003.STSP2_03377"/>
<evidence type="ECO:0000313" key="2">
    <source>
        <dbReference type="EMBL" id="AQT70172.1"/>
    </source>
</evidence>
<dbReference type="AlphaFoldDB" id="A0A1U9NQG4"/>
<keyword evidence="1" id="KW-0472">Membrane</keyword>
<feature type="transmembrane region" description="Helical" evidence="1">
    <location>
        <begin position="9"/>
        <end position="28"/>
    </location>
</feature>
<accession>A0A1U9NQG4</accession>
<evidence type="ECO:0000313" key="3">
    <source>
        <dbReference type="Proteomes" id="UP000189674"/>
    </source>
</evidence>
<name>A0A1U9NQG4_9BACT</name>
<dbReference type="EMBL" id="CP019791">
    <property type="protein sequence ID" value="AQT70172.1"/>
    <property type="molecule type" value="Genomic_DNA"/>
</dbReference>
<dbReference type="RefSeq" id="WP_146663782.1">
    <property type="nucleotide sequence ID" value="NZ_CP019791.1"/>
</dbReference>
<organism evidence="2 3">
    <name type="scientific">Anaerohalosphaera lusitana</name>
    <dbReference type="NCBI Taxonomy" id="1936003"/>
    <lineage>
        <taxon>Bacteria</taxon>
        <taxon>Pseudomonadati</taxon>
        <taxon>Planctomycetota</taxon>
        <taxon>Phycisphaerae</taxon>
        <taxon>Sedimentisphaerales</taxon>
        <taxon>Anaerohalosphaeraceae</taxon>
        <taxon>Anaerohalosphaera</taxon>
    </lineage>
</organism>
<reference evidence="3" key="1">
    <citation type="submission" date="2017-02" db="EMBL/GenBank/DDBJ databases">
        <title>Comparative genomics and description of representatives of a novel lineage of planctomycetes thriving in anoxic sediments.</title>
        <authorList>
            <person name="Spring S."/>
            <person name="Bunk B."/>
            <person name="Sproer C."/>
        </authorList>
    </citation>
    <scope>NUCLEOTIDE SEQUENCE [LARGE SCALE GENOMIC DNA]</scope>
    <source>
        <strain evidence="3">ST-NAGAB-D1</strain>
    </source>
</reference>
<evidence type="ECO:0000256" key="1">
    <source>
        <dbReference type="SAM" id="Phobius"/>
    </source>
</evidence>
<keyword evidence="1" id="KW-1133">Transmembrane helix</keyword>